<dbReference type="Proteomes" id="UP000198838">
    <property type="component" value="Unassembled WGS sequence"/>
</dbReference>
<dbReference type="EMBL" id="FOJY01000006">
    <property type="protein sequence ID" value="SFA99688.1"/>
    <property type="molecule type" value="Genomic_DNA"/>
</dbReference>
<evidence type="ECO:0000313" key="2">
    <source>
        <dbReference type="Proteomes" id="UP000198838"/>
    </source>
</evidence>
<sequence>MHHMIIFIRNMIGMSGDISEESFCYRLWKEGKKLMDELKSLSKEKQEEVMSEADSLDYPVWISS</sequence>
<evidence type="ECO:0000313" key="1">
    <source>
        <dbReference type="EMBL" id="SFA99688.1"/>
    </source>
</evidence>
<name>A0A1I0XHG2_9FIRM</name>
<organism evidence="1 2">
    <name type="scientific">Acetitomaculum ruminis DSM 5522</name>
    <dbReference type="NCBI Taxonomy" id="1120918"/>
    <lineage>
        <taxon>Bacteria</taxon>
        <taxon>Bacillati</taxon>
        <taxon>Bacillota</taxon>
        <taxon>Clostridia</taxon>
        <taxon>Lachnospirales</taxon>
        <taxon>Lachnospiraceae</taxon>
        <taxon>Acetitomaculum</taxon>
    </lineage>
</organism>
<proteinExistence type="predicted"/>
<gene>
    <name evidence="1" type="ORF">SAMN05216249_106135</name>
</gene>
<protein>
    <submittedName>
        <fullName evidence="1">Uncharacterized protein</fullName>
    </submittedName>
</protein>
<dbReference type="STRING" id="1120918.SAMN05216249_106135"/>
<reference evidence="1 2" key="1">
    <citation type="submission" date="2016-10" db="EMBL/GenBank/DDBJ databases">
        <authorList>
            <person name="de Groot N.N."/>
        </authorList>
    </citation>
    <scope>NUCLEOTIDE SEQUENCE [LARGE SCALE GENOMIC DNA]</scope>
    <source>
        <strain evidence="1 2">DSM 5522</strain>
    </source>
</reference>
<dbReference type="AlphaFoldDB" id="A0A1I0XHG2"/>
<accession>A0A1I0XHG2</accession>
<keyword evidence="2" id="KW-1185">Reference proteome</keyword>